<gene>
    <name evidence="1" type="ORF">GCM10007940_31760</name>
</gene>
<dbReference type="SUPFAM" id="SSF102829">
    <property type="entry name" value="Cell division protein ZapA-like"/>
    <property type="match status" value="1"/>
</dbReference>
<dbReference type="InterPro" id="IPR007838">
    <property type="entry name" value="Cell_div_ZapA-like"/>
</dbReference>
<evidence type="ECO:0008006" key="3">
    <source>
        <dbReference type="Google" id="ProtNLM"/>
    </source>
</evidence>
<organism evidence="1 2">
    <name type="scientific">Portibacter lacus</name>
    <dbReference type="NCBI Taxonomy" id="1099794"/>
    <lineage>
        <taxon>Bacteria</taxon>
        <taxon>Pseudomonadati</taxon>
        <taxon>Bacteroidota</taxon>
        <taxon>Saprospiria</taxon>
        <taxon>Saprospirales</taxon>
        <taxon>Haliscomenobacteraceae</taxon>
        <taxon>Portibacter</taxon>
    </lineage>
</organism>
<dbReference type="EMBL" id="BSOH01000021">
    <property type="protein sequence ID" value="GLR18560.1"/>
    <property type="molecule type" value="Genomic_DNA"/>
</dbReference>
<name>A0AA37SVJ5_9BACT</name>
<reference evidence="1" key="2">
    <citation type="submission" date="2023-01" db="EMBL/GenBank/DDBJ databases">
        <title>Draft genome sequence of Portibacter lacus strain NBRC 108769.</title>
        <authorList>
            <person name="Sun Q."/>
            <person name="Mori K."/>
        </authorList>
    </citation>
    <scope>NUCLEOTIDE SEQUENCE</scope>
    <source>
        <strain evidence="1">NBRC 108769</strain>
    </source>
</reference>
<protein>
    <recommendedName>
        <fullName evidence="3">Cell division protein ZapA</fullName>
    </recommendedName>
</protein>
<dbReference type="InterPro" id="IPR036192">
    <property type="entry name" value="Cell_div_ZapA-like_sf"/>
</dbReference>
<dbReference type="AlphaFoldDB" id="A0AA37SVJ5"/>
<dbReference type="RefSeq" id="WP_235294317.1">
    <property type="nucleotide sequence ID" value="NZ_BSOH01000021.1"/>
</dbReference>
<comment type="caution">
    <text evidence="1">The sequence shown here is derived from an EMBL/GenBank/DDBJ whole genome shotgun (WGS) entry which is preliminary data.</text>
</comment>
<accession>A0AA37SVJ5</accession>
<dbReference type="Proteomes" id="UP001156666">
    <property type="component" value="Unassembled WGS sequence"/>
</dbReference>
<reference evidence="1" key="1">
    <citation type="journal article" date="2014" name="Int. J. Syst. Evol. Microbiol.">
        <title>Complete genome sequence of Corynebacterium casei LMG S-19264T (=DSM 44701T), isolated from a smear-ripened cheese.</title>
        <authorList>
            <consortium name="US DOE Joint Genome Institute (JGI-PGF)"/>
            <person name="Walter F."/>
            <person name="Albersmeier A."/>
            <person name="Kalinowski J."/>
            <person name="Ruckert C."/>
        </authorList>
    </citation>
    <scope>NUCLEOTIDE SEQUENCE</scope>
    <source>
        <strain evidence="1">NBRC 108769</strain>
    </source>
</reference>
<keyword evidence="2" id="KW-1185">Reference proteome</keyword>
<evidence type="ECO:0000313" key="1">
    <source>
        <dbReference type="EMBL" id="GLR18560.1"/>
    </source>
</evidence>
<dbReference type="Pfam" id="PF05164">
    <property type="entry name" value="ZapA"/>
    <property type="match status" value="1"/>
</dbReference>
<sequence length="92" mass="10602">MSEEKLKRIILTIAGRTYPVKVNDAEEPIMRSIEKDINDKINDLQLSYEGKDIRDYMSLAIISYAYELQKAQKPDEVRVLGSKLDEIEALLD</sequence>
<proteinExistence type="predicted"/>
<evidence type="ECO:0000313" key="2">
    <source>
        <dbReference type="Proteomes" id="UP001156666"/>
    </source>
</evidence>